<feature type="compositionally biased region" description="Polar residues" evidence="9">
    <location>
        <begin position="132"/>
        <end position="144"/>
    </location>
</feature>
<comment type="subcellular location">
    <subcellularLocation>
        <location evidence="1">Nucleus</location>
    </subcellularLocation>
</comment>
<dbReference type="GO" id="GO:0004386">
    <property type="term" value="F:helicase activity"/>
    <property type="evidence" value="ECO:0007669"/>
    <property type="project" value="UniProtKB-KW"/>
</dbReference>
<keyword evidence="6" id="KW-0067">ATP-binding</keyword>
<dbReference type="CDD" id="cd18793">
    <property type="entry name" value="SF2_C_SNF"/>
    <property type="match status" value="1"/>
</dbReference>
<dbReference type="EMBL" id="CH479180">
    <property type="protein sequence ID" value="EDW28363.1"/>
    <property type="molecule type" value="Genomic_DNA"/>
</dbReference>
<evidence type="ECO:0000256" key="7">
    <source>
        <dbReference type="ARBA" id="ARBA00023125"/>
    </source>
</evidence>
<evidence type="ECO:0000313" key="12">
    <source>
        <dbReference type="Proteomes" id="UP000008744"/>
    </source>
</evidence>
<keyword evidence="7" id="KW-0238">DNA-binding</keyword>
<evidence type="ECO:0000256" key="9">
    <source>
        <dbReference type="SAM" id="MobiDB-lite"/>
    </source>
</evidence>
<evidence type="ECO:0000256" key="5">
    <source>
        <dbReference type="ARBA" id="ARBA00022806"/>
    </source>
</evidence>
<dbReference type="STRING" id="7234.B4G7A9"/>
<evidence type="ECO:0000256" key="1">
    <source>
        <dbReference type="ARBA" id="ARBA00004123"/>
    </source>
</evidence>
<evidence type="ECO:0000256" key="6">
    <source>
        <dbReference type="ARBA" id="ARBA00022840"/>
    </source>
</evidence>
<evidence type="ECO:0000256" key="3">
    <source>
        <dbReference type="ARBA" id="ARBA00022741"/>
    </source>
</evidence>
<keyword evidence="3" id="KW-0547">Nucleotide-binding</keyword>
<feature type="region of interest" description="Disordered" evidence="9">
    <location>
        <begin position="126"/>
        <end position="168"/>
    </location>
</feature>
<feature type="domain" description="Helicase C-terminal" evidence="10">
    <location>
        <begin position="2"/>
        <end position="53"/>
    </location>
</feature>
<proteinExistence type="inferred from homology"/>
<feature type="compositionally biased region" description="Basic and acidic residues" evidence="9">
    <location>
        <begin position="148"/>
        <end position="157"/>
    </location>
</feature>
<dbReference type="PANTHER" id="PTHR45797:SF3">
    <property type="entry name" value="TRANSCRIPTIONAL REGULATOR ATRX HOMOLOG"/>
    <property type="match status" value="1"/>
</dbReference>
<dbReference type="GO" id="GO:0016887">
    <property type="term" value="F:ATP hydrolysis activity"/>
    <property type="evidence" value="ECO:0007669"/>
    <property type="project" value="InterPro"/>
</dbReference>
<evidence type="ECO:0000256" key="4">
    <source>
        <dbReference type="ARBA" id="ARBA00022801"/>
    </source>
</evidence>
<keyword evidence="12" id="KW-1185">Reference proteome</keyword>
<dbReference type="SUPFAM" id="SSF52540">
    <property type="entry name" value="P-loop containing nucleoside triphosphate hydrolases"/>
    <property type="match status" value="1"/>
</dbReference>
<gene>
    <name evidence="11" type="primary">Dper\GL18989</name>
    <name evidence="11" type="ORF">Dper_GL18989</name>
</gene>
<evidence type="ECO:0000259" key="10">
    <source>
        <dbReference type="Pfam" id="PF00271"/>
    </source>
</evidence>
<keyword evidence="8" id="KW-0539">Nucleus</keyword>
<keyword evidence="4" id="KW-0378">Hydrolase</keyword>
<accession>B4G7A9</accession>
<dbReference type="GO" id="GO:0005524">
    <property type="term" value="F:ATP binding"/>
    <property type="evidence" value="ECO:0007669"/>
    <property type="project" value="UniProtKB-KW"/>
</dbReference>
<sequence length="168" mass="18799">MIKRFNSEVNKRARVFLISARAGGQGINLIGANRVIILDTSWNPSNDQQNIFRGTMEEKVYSRSVTKQAMSFRVVDEQQIDRHYNMEELAELYTPLAVGTSSAGDSAIAPRPLESSESTTEFYQSIPARQNRIPSGQNKSSSSFDLDIDYKDFDNGKGKGRATRATRL</sequence>
<dbReference type="OMA" id="CHKACRI"/>
<dbReference type="AlphaFoldDB" id="B4G7A9"/>
<dbReference type="eggNOG" id="KOG1015">
    <property type="taxonomic scope" value="Eukaryota"/>
</dbReference>
<dbReference type="InterPro" id="IPR049730">
    <property type="entry name" value="SNF2/RAD54-like_C"/>
</dbReference>
<dbReference type="Proteomes" id="UP000008744">
    <property type="component" value="Unassembled WGS sequence"/>
</dbReference>
<dbReference type="HOGENOM" id="CLU_1628787_0_0_1"/>
<dbReference type="InterPro" id="IPR044574">
    <property type="entry name" value="ARIP4-like"/>
</dbReference>
<dbReference type="PANTHER" id="PTHR45797">
    <property type="entry name" value="RAD54-LIKE"/>
    <property type="match status" value="1"/>
</dbReference>
<organism evidence="12">
    <name type="scientific">Drosophila persimilis</name>
    <name type="common">Fruit fly</name>
    <dbReference type="NCBI Taxonomy" id="7234"/>
    <lineage>
        <taxon>Eukaryota</taxon>
        <taxon>Metazoa</taxon>
        <taxon>Ecdysozoa</taxon>
        <taxon>Arthropoda</taxon>
        <taxon>Hexapoda</taxon>
        <taxon>Insecta</taxon>
        <taxon>Pterygota</taxon>
        <taxon>Neoptera</taxon>
        <taxon>Endopterygota</taxon>
        <taxon>Diptera</taxon>
        <taxon>Brachycera</taxon>
        <taxon>Muscomorpha</taxon>
        <taxon>Ephydroidea</taxon>
        <taxon>Drosophilidae</taxon>
        <taxon>Drosophila</taxon>
        <taxon>Sophophora</taxon>
    </lineage>
</organism>
<dbReference type="Gene3D" id="1.20.120.850">
    <property type="entry name" value="SWI2/SNF2 ATPases, N-terminal domain"/>
    <property type="match status" value="1"/>
</dbReference>
<evidence type="ECO:0000256" key="2">
    <source>
        <dbReference type="ARBA" id="ARBA00007025"/>
    </source>
</evidence>
<dbReference type="GO" id="GO:0003677">
    <property type="term" value="F:DNA binding"/>
    <property type="evidence" value="ECO:0007669"/>
    <property type="project" value="UniProtKB-KW"/>
</dbReference>
<keyword evidence="5" id="KW-0347">Helicase</keyword>
<feature type="compositionally biased region" description="Basic residues" evidence="9">
    <location>
        <begin position="158"/>
        <end position="168"/>
    </location>
</feature>
<dbReference type="InterPro" id="IPR001650">
    <property type="entry name" value="Helicase_C-like"/>
</dbReference>
<protein>
    <submittedName>
        <fullName evidence="11">GL18989</fullName>
    </submittedName>
</protein>
<reference evidence="11 12" key="1">
    <citation type="journal article" date="2007" name="Nature">
        <title>Evolution of genes and genomes on the Drosophila phylogeny.</title>
        <authorList>
            <consortium name="Drosophila 12 Genomes Consortium"/>
            <person name="Clark A.G."/>
            <person name="Eisen M.B."/>
            <person name="Smith D.R."/>
            <person name="Bergman C.M."/>
            <person name="Oliver B."/>
            <person name="Markow T.A."/>
            <person name="Kaufman T.C."/>
            <person name="Kellis M."/>
            <person name="Gelbart W."/>
            <person name="Iyer V.N."/>
            <person name="Pollard D.A."/>
            <person name="Sackton T.B."/>
            <person name="Larracuente A.M."/>
            <person name="Singh N.D."/>
            <person name="Abad J.P."/>
            <person name="Abt D.N."/>
            <person name="Adryan B."/>
            <person name="Aguade M."/>
            <person name="Akashi H."/>
            <person name="Anderson W.W."/>
            <person name="Aquadro C.F."/>
            <person name="Ardell D.H."/>
            <person name="Arguello R."/>
            <person name="Artieri C.G."/>
            <person name="Barbash D.A."/>
            <person name="Barker D."/>
            <person name="Barsanti P."/>
            <person name="Batterham P."/>
            <person name="Batzoglou S."/>
            <person name="Begun D."/>
            <person name="Bhutkar A."/>
            <person name="Blanco E."/>
            <person name="Bosak S.A."/>
            <person name="Bradley R.K."/>
            <person name="Brand A.D."/>
            <person name="Brent M.R."/>
            <person name="Brooks A.N."/>
            <person name="Brown R.H."/>
            <person name="Butlin R.K."/>
            <person name="Caggese C."/>
            <person name="Calvi B.R."/>
            <person name="Bernardo de Carvalho A."/>
            <person name="Caspi A."/>
            <person name="Castrezana S."/>
            <person name="Celniker S.E."/>
            <person name="Chang J.L."/>
            <person name="Chapple C."/>
            <person name="Chatterji S."/>
            <person name="Chinwalla A."/>
            <person name="Civetta A."/>
            <person name="Clifton S.W."/>
            <person name="Comeron J.M."/>
            <person name="Costello J.C."/>
            <person name="Coyne J.A."/>
            <person name="Daub J."/>
            <person name="David R.G."/>
            <person name="Delcher A.L."/>
            <person name="Delehaunty K."/>
            <person name="Do C.B."/>
            <person name="Ebling H."/>
            <person name="Edwards K."/>
            <person name="Eickbush T."/>
            <person name="Evans J.D."/>
            <person name="Filipski A."/>
            <person name="Findeiss S."/>
            <person name="Freyhult E."/>
            <person name="Fulton L."/>
            <person name="Fulton R."/>
            <person name="Garcia A.C."/>
            <person name="Gardiner A."/>
            <person name="Garfield D.A."/>
            <person name="Garvin B.E."/>
            <person name="Gibson G."/>
            <person name="Gilbert D."/>
            <person name="Gnerre S."/>
            <person name="Godfrey J."/>
            <person name="Good R."/>
            <person name="Gotea V."/>
            <person name="Gravely B."/>
            <person name="Greenberg A.J."/>
            <person name="Griffiths-Jones S."/>
            <person name="Gross S."/>
            <person name="Guigo R."/>
            <person name="Gustafson E.A."/>
            <person name="Haerty W."/>
            <person name="Hahn M.W."/>
            <person name="Halligan D.L."/>
            <person name="Halpern A.L."/>
            <person name="Halter G.M."/>
            <person name="Han M.V."/>
            <person name="Heger A."/>
            <person name="Hillier L."/>
            <person name="Hinrichs A.S."/>
            <person name="Holmes I."/>
            <person name="Hoskins R.A."/>
            <person name="Hubisz M.J."/>
            <person name="Hultmark D."/>
            <person name="Huntley M.A."/>
            <person name="Jaffe D.B."/>
            <person name="Jagadeeshan S."/>
            <person name="Jeck W.R."/>
            <person name="Johnson J."/>
            <person name="Jones C.D."/>
            <person name="Jordan W.C."/>
            <person name="Karpen G.H."/>
            <person name="Kataoka E."/>
            <person name="Keightley P.D."/>
            <person name="Kheradpour P."/>
            <person name="Kirkness E.F."/>
            <person name="Koerich L.B."/>
            <person name="Kristiansen K."/>
            <person name="Kudrna D."/>
            <person name="Kulathinal R.J."/>
            <person name="Kumar S."/>
            <person name="Kwok R."/>
            <person name="Lander E."/>
            <person name="Langley C.H."/>
            <person name="Lapoint R."/>
            <person name="Lazzaro B.P."/>
            <person name="Lee S.J."/>
            <person name="Levesque L."/>
            <person name="Li R."/>
            <person name="Lin C.F."/>
            <person name="Lin M.F."/>
            <person name="Lindblad-Toh K."/>
            <person name="Llopart A."/>
            <person name="Long M."/>
            <person name="Low L."/>
            <person name="Lozovsky E."/>
            <person name="Lu J."/>
            <person name="Luo M."/>
            <person name="Machado C.A."/>
            <person name="Makalowski W."/>
            <person name="Marzo M."/>
            <person name="Matsuda M."/>
            <person name="Matzkin L."/>
            <person name="McAllister B."/>
            <person name="McBride C.S."/>
            <person name="McKernan B."/>
            <person name="McKernan K."/>
            <person name="Mendez-Lago M."/>
            <person name="Minx P."/>
            <person name="Mollenhauer M.U."/>
            <person name="Montooth K."/>
            <person name="Mount S.M."/>
            <person name="Mu X."/>
            <person name="Myers E."/>
            <person name="Negre B."/>
            <person name="Newfeld S."/>
            <person name="Nielsen R."/>
            <person name="Noor M.A."/>
            <person name="O'Grady P."/>
            <person name="Pachter L."/>
            <person name="Papaceit M."/>
            <person name="Parisi M.J."/>
            <person name="Parisi M."/>
            <person name="Parts L."/>
            <person name="Pedersen J.S."/>
            <person name="Pesole G."/>
            <person name="Phillippy A.M."/>
            <person name="Ponting C.P."/>
            <person name="Pop M."/>
            <person name="Porcelli D."/>
            <person name="Powell J.R."/>
            <person name="Prohaska S."/>
            <person name="Pruitt K."/>
            <person name="Puig M."/>
            <person name="Quesneville H."/>
            <person name="Ram K.R."/>
            <person name="Rand D."/>
            <person name="Rasmussen M.D."/>
            <person name="Reed L.K."/>
            <person name="Reenan R."/>
            <person name="Reily A."/>
            <person name="Remington K.A."/>
            <person name="Rieger T.T."/>
            <person name="Ritchie M.G."/>
            <person name="Robin C."/>
            <person name="Rogers Y.H."/>
            <person name="Rohde C."/>
            <person name="Rozas J."/>
            <person name="Rubenfield M.J."/>
            <person name="Ruiz A."/>
            <person name="Russo S."/>
            <person name="Salzberg S.L."/>
            <person name="Sanchez-Gracia A."/>
            <person name="Saranga D.J."/>
            <person name="Sato H."/>
            <person name="Schaeffer S.W."/>
            <person name="Schatz M.C."/>
            <person name="Schlenke T."/>
            <person name="Schwartz R."/>
            <person name="Segarra C."/>
            <person name="Singh R.S."/>
            <person name="Sirot L."/>
            <person name="Sirota M."/>
            <person name="Sisneros N.B."/>
            <person name="Smith C.D."/>
            <person name="Smith T.F."/>
            <person name="Spieth J."/>
            <person name="Stage D.E."/>
            <person name="Stark A."/>
            <person name="Stephan W."/>
            <person name="Strausberg R.L."/>
            <person name="Strempel S."/>
            <person name="Sturgill D."/>
            <person name="Sutton G."/>
            <person name="Sutton G.G."/>
            <person name="Tao W."/>
            <person name="Teichmann S."/>
            <person name="Tobari Y.N."/>
            <person name="Tomimura Y."/>
            <person name="Tsolas J.M."/>
            <person name="Valente V.L."/>
            <person name="Venter E."/>
            <person name="Venter J.C."/>
            <person name="Vicario S."/>
            <person name="Vieira F.G."/>
            <person name="Vilella A.J."/>
            <person name="Villasante A."/>
            <person name="Walenz B."/>
            <person name="Wang J."/>
            <person name="Wasserman M."/>
            <person name="Watts T."/>
            <person name="Wilson D."/>
            <person name="Wilson R.K."/>
            <person name="Wing R.A."/>
            <person name="Wolfner M.F."/>
            <person name="Wong A."/>
            <person name="Wong G.K."/>
            <person name="Wu C.I."/>
            <person name="Wu G."/>
            <person name="Yamamoto D."/>
            <person name="Yang H.P."/>
            <person name="Yang S.P."/>
            <person name="Yorke J.A."/>
            <person name="Yoshida K."/>
            <person name="Zdobnov E."/>
            <person name="Zhang P."/>
            <person name="Zhang Y."/>
            <person name="Zimin A.V."/>
            <person name="Baldwin J."/>
            <person name="Abdouelleil A."/>
            <person name="Abdulkadir J."/>
            <person name="Abebe A."/>
            <person name="Abera B."/>
            <person name="Abreu J."/>
            <person name="Acer S.C."/>
            <person name="Aftuck L."/>
            <person name="Alexander A."/>
            <person name="An P."/>
            <person name="Anderson E."/>
            <person name="Anderson S."/>
            <person name="Arachi H."/>
            <person name="Azer M."/>
            <person name="Bachantsang P."/>
            <person name="Barry A."/>
            <person name="Bayul T."/>
            <person name="Berlin A."/>
            <person name="Bessette D."/>
            <person name="Bloom T."/>
            <person name="Blye J."/>
            <person name="Boguslavskiy L."/>
            <person name="Bonnet C."/>
            <person name="Boukhgalter B."/>
            <person name="Bourzgui I."/>
            <person name="Brown A."/>
            <person name="Cahill P."/>
            <person name="Channer S."/>
            <person name="Cheshatsang Y."/>
            <person name="Chuda L."/>
            <person name="Citroen M."/>
            <person name="Collymore A."/>
            <person name="Cooke P."/>
            <person name="Costello M."/>
            <person name="D'Aco K."/>
            <person name="Daza R."/>
            <person name="De Haan G."/>
            <person name="DeGray S."/>
            <person name="DeMaso C."/>
            <person name="Dhargay N."/>
            <person name="Dooley K."/>
            <person name="Dooley E."/>
            <person name="Doricent M."/>
            <person name="Dorje P."/>
            <person name="Dorjee K."/>
            <person name="Dupes A."/>
            <person name="Elong R."/>
            <person name="Falk J."/>
            <person name="Farina A."/>
            <person name="Faro S."/>
            <person name="Ferguson D."/>
            <person name="Fisher S."/>
            <person name="Foley C.D."/>
            <person name="Franke A."/>
            <person name="Friedrich D."/>
            <person name="Gadbois L."/>
            <person name="Gearin G."/>
            <person name="Gearin C.R."/>
            <person name="Giannoukos G."/>
            <person name="Goode T."/>
            <person name="Graham J."/>
            <person name="Grandbois E."/>
            <person name="Grewal S."/>
            <person name="Gyaltsen K."/>
            <person name="Hafez N."/>
            <person name="Hagos B."/>
            <person name="Hall J."/>
            <person name="Henson C."/>
            <person name="Hollinger A."/>
            <person name="Honan T."/>
            <person name="Huard M.D."/>
            <person name="Hughes L."/>
            <person name="Hurhula B."/>
            <person name="Husby M.E."/>
            <person name="Kamat A."/>
            <person name="Kanga B."/>
            <person name="Kashin S."/>
            <person name="Khazanovich D."/>
            <person name="Kisner P."/>
            <person name="Lance K."/>
            <person name="Lara M."/>
            <person name="Lee W."/>
            <person name="Lennon N."/>
            <person name="Letendre F."/>
            <person name="LeVine R."/>
            <person name="Lipovsky A."/>
            <person name="Liu X."/>
            <person name="Liu J."/>
            <person name="Liu S."/>
            <person name="Lokyitsang T."/>
            <person name="Lokyitsang Y."/>
            <person name="Lubonja R."/>
            <person name="Lui A."/>
            <person name="MacDonald P."/>
            <person name="Magnisalis V."/>
            <person name="Maru K."/>
            <person name="Matthews C."/>
            <person name="McCusker W."/>
            <person name="McDonough S."/>
            <person name="Mehta T."/>
            <person name="Meldrim J."/>
            <person name="Meneus L."/>
            <person name="Mihai O."/>
            <person name="Mihalev A."/>
            <person name="Mihova T."/>
            <person name="Mittelman R."/>
            <person name="Mlenga V."/>
            <person name="Montmayeur A."/>
            <person name="Mulrain L."/>
            <person name="Navidi A."/>
            <person name="Naylor J."/>
            <person name="Negash T."/>
            <person name="Nguyen T."/>
            <person name="Nguyen N."/>
            <person name="Nicol R."/>
            <person name="Norbu C."/>
            <person name="Norbu N."/>
            <person name="Novod N."/>
            <person name="O'Neill B."/>
            <person name="Osman S."/>
            <person name="Markiewicz E."/>
            <person name="Oyono O.L."/>
            <person name="Patti C."/>
            <person name="Phunkhang P."/>
            <person name="Pierre F."/>
            <person name="Priest M."/>
            <person name="Raghuraman S."/>
            <person name="Rege F."/>
            <person name="Reyes R."/>
            <person name="Rise C."/>
            <person name="Rogov P."/>
            <person name="Ross K."/>
            <person name="Ryan E."/>
            <person name="Settipalli S."/>
            <person name="Shea T."/>
            <person name="Sherpa N."/>
            <person name="Shi L."/>
            <person name="Shih D."/>
            <person name="Sparrow T."/>
            <person name="Spaulding J."/>
            <person name="Stalker J."/>
            <person name="Stange-Thomann N."/>
            <person name="Stavropoulos S."/>
            <person name="Stone C."/>
            <person name="Strader C."/>
            <person name="Tesfaye S."/>
            <person name="Thomson T."/>
            <person name="Thoulutsang Y."/>
            <person name="Thoulutsang D."/>
            <person name="Topham K."/>
            <person name="Topping I."/>
            <person name="Tsamla T."/>
            <person name="Vassiliev H."/>
            <person name="Vo A."/>
            <person name="Wangchuk T."/>
            <person name="Wangdi T."/>
            <person name="Weiand M."/>
            <person name="Wilkinson J."/>
            <person name="Wilson A."/>
            <person name="Yadav S."/>
            <person name="Young G."/>
            <person name="Yu Q."/>
            <person name="Zembek L."/>
            <person name="Zhong D."/>
            <person name="Zimmer A."/>
            <person name="Zwirko Z."/>
            <person name="Jaffe D.B."/>
            <person name="Alvarez P."/>
            <person name="Brockman W."/>
            <person name="Butler J."/>
            <person name="Chin C."/>
            <person name="Gnerre S."/>
            <person name="Grabherr M."/>
            <person name="Kleber M."/>
            <person name="Mauceli E."/>
            <person name="MacCallum I."/>
        </authorList>
    </citation>
    <scope>NUCLEOTIDE SEQUENCE [LARGE SCALE GENOMIC DNA]</scope>
    <source>
        <strain evidence="12">MSH-3 / Tucson 14011-0111.49</strain>
    </source>
</reference>
<name>B4G7A9_DROPE</name>
<dbReference type="Pfam" id="PF00271">
    <property type="entry name" value="Helicase_C"/>
    <property type="match status" value="1"/>
</dbReference>
<dbReference type="InterPro" id="IPR027417">
    <property type="entry name" value="P-loop_NTPase"/>
</dbReference>
<evidence type="ECO:0000256" key="8">
    <source>
        <dbReference type="ARBA" id="ARBA00023242"/>
    </source>
</evidence>
<comment type="similarity">
    <text evidence="2">Belongs to the SNF2/RAD54 helicase family.</text>
</comment>
<evidence type="ECO:0000313" key="11">
    <source>
        <dbReference type="EMBL" id="EDW28363.1"/>
    </source>
</evidence>
<dbReference type="GO" id="GO:0005634">
    <property type="term" value="C:nucleus"/>
    <property type="evidence" value="ECO:0007669"/>
    <property type="project" value="UniProtKB-SubCell"/>
</dbReference>
<dbReference type="OrthoDB" id="9900844at2759"/>
<dbReference type="Gene3D" id="3.40.50.300">
    <property type="entry name" value="P-loop containing nucleotide triphosphate hydrolases"/>
    <property type="match status" value="2"/>
</dbReference>